<name>A0A2A4GAR8_9FLAO</name>
<dbReference type="Proteomes" id="UP000219559">
    <property type="component" value="Unassembled WGS sequence"/>
</dbReference>
<accession>A0A2A4GAR8</accession>
<dbReference type="AlphaFoldDB" id="A0A2A4GAR8"/>
<sequence>MRIILPLLLIWLPFQVLAQKNIYESEKFDEYTQDHEVLAILPFFSHLELKSKPTPEERQELAKKEGYAVQNALETYFNKRKKRKKFSVTFQNIDETNALLAKAGIDYGNLDVHTPKELSKLLGVDGIISGNLDVNILLSKGIPESGFSLLEYVTGEANYGRIGIKISDGKSGKLLWKYEKSISKKNGKNTNEFIDDMMKKATRKFPYEREKRKKTK</sequence>
<protein>
    <submittedName>
        <fullName evidence="1">Uncharacterized protein</fullName>
    </submittedName>
</protein>
<dbReference type="OrthoDB" id="669636at2"/>
<evidence type="ECO:0000313" key="1">
    <source>
        <dbReference type="EMBL" id="PCE65074.1"/>
    </source>
</evidence>
<dbReference type="EMBL" id="NBWU01000002">
    <property type="protein sequence ID" value="PCE65074.1"/>
    <property type="molecule type" value="Genomic_DNA"/>
</dbReference>
<reference evidence="1 2" key="1">
    <citation type="submission" date="2017-04" db="EMBL/GenBank/DDBJ databases">
        <title>A new member of the family Flavobacteriaceae isolated from ascidians.</title>
        <authorList>
            <person name="Chen L."/>
        </authorList>
    </citation>
    <scope>NUCLEOTIDE SEQUENCE [LARGE SCALE GENOMIC DNA]</scope>
    <source>
        <strain evidence="1 2">HQA918</strain>
    </source>
</reference>
<evidence type="ECO:0000313" key="2">
    <source>
        <dbReference type="Proteomes" id="UP000219559"/>
    </source>
</evidence>
<comment type="caution">
    <text evidence="1">The sequence shown here is derived from an EMBL/GenBank/DDBJ whole genome shotgun (WGS) entry which is preliminary data.</text>
</comment>
<organism evidence="1 2">
    <name type="scientific">Sediminicola luteus</name>
    <dbReference type="NCBI Taxonomy" id="319238"/>
    <lineage>
        <taxon>Bacteria</taxon>
        <taxon>Pseudomonadati</taxon>
        <taxon>Bacteroidota</taxon>
        <taxon>Flavobacteriia</taxon>
        <taxon>Flavobacteriales</taxon>
        <taxon>Flavobacteriaceae</taxon>
        <taxon>Sediminicola</taxon>
    </lineage>
</organism>
<dbReference type="Gene3D" id="3.40.50.10610">
    <property type="entry name" value="ABC-type transport auxiliary lipoprotein component"/>
    <property type="match status" value="1"/>
</dbReference>
<gene>
    <name evidence="1" type="ORF">B7P33_06880</name>
</gene>
<keyword evidence="2" id="KW-1185">Reference proteome</keyword>
<proteinExistence type="predicted"/>